<proteinExistence type="predicted"/>
<reference evidence="2 3" key="1">
    <citation type="journal article" date="2013" name="PLoS ONE">
        <title>Genomic and secretomic analyses reveal unique features of the lignocellulolytic enzyme system of Penicillium decumbens.</title>
        <authorList>
            <person name="Liu G."/>
            <person name="Zhang L."/>
            <person name="Wei X."/>
            <person name="Zou G."/>
            <person name="Qin Y."/>
            <person name="Ma L."/>
            <person name="Li J."/>
            <person name="Zheng H."/>
            <person name="Wang S."/>
            <person name="Wang C."/>
            <person name="Xun L."/>
            <person name="Zhao G.-P."/>
            <person name="Zhou Z."/>
            <person name="Qu Y."/>
        </authorList>
    </citation>
    <scope>NUCLEOTIDE SEQUENCE [LARGE SCALE GENOMIC DNA]</scope>
    <source>
        <strain evidence="3">114-2 / CGMCC 5302</strain>
    </source>
</reference>
<sequence>MVENQQSFLISVFCPFDTIHMSLGLFILVQYVTINELTLMFIRRWIRIPQLQSLPKKKYVRFTMDQGHREIMIKSSEQFLIPDALS</sequence>
<dbReference type="Proteomes" id="UP000019376">
    <property type="component" value="Unassembled WGS sequence"/>
</dbReference>
<keyword evidence="1" id="KW-1133">Transmembrane helix</keyword>
<keyword evidence="1" id="KW-0812">Transmembrane</keyword>
<name>S8AXR9_PENO1</name>
<dbReference type="HOGENOM" id="CLU_2498569_0_0_1"/>
<accession>S8AXR9</accession>
<evidence type="ECO:0000313" key="2">
    <source>
        <dbReference type="EMBL" id="EPS26732.1"/>
    </source>
</evidence>
<organism evidence="2 3">
    <name type="scientific">Penicillium oxalicum (strain 114-2 / CGMCC 5302)</name>
    <name type="common">Penicillium decumbens</name>
    <dbReference type="NCBI Taxonomy" id="933388"/>
    <lineage>
        <taxon>Eukaryota</taxon>
        <taxon>Fungi</taxon>
        <taxon>Dikarya</taxon>
        <taxon>Ascomycota</taxon>
        <taxon>Pezizomycotina</taxon>
        <taxon>Eurotiomycetes</taxon>
        <taxon>Eurotiomycetidae</taxon>
        <taxon>Eurotiales</taxon>
        <taxon>Aspergillaceae</taxon>
        <taxon>Penicillium</taxon>
    </lineage>
</organism>
<keyword evidence="1" id="KW-0472">Membrane</keyword>
<dbReference type="EMBL" id="KB644409">
    <property type="protein sequence ID" value="EPS26732.1"/>
    <property type="molecule type" value="Genomic_DNA"/>
</dbReference>
<protein>
    <submittedName>
        <fullName evidence="2">Uncharacterized protein</fullName>
    </submittedName>
</protein>
<evidence type="ECO:0000256" key="1">
    <source>
        <dbReference type="SAM" id="Phobius"/>
    </source>
</evidence>
<dbReference type="AlphaFoldDB" id="S8AXR9"/>
<gene>
    <name evidence="2" type="ORF">PDE_01670</name>
</gene>
<evidence type="ECO:0000313" key="3">
    <source>
        <dbReference type="Proteomes" id="UP000019376"/>
    </source>
</evidence>
<feature type="transmembrane region" description="Helical" evidence="1">
    <location>
        <begin position="20"/>
        <end position="42"/>
    </location>
</feature>
<keyword evidence="3" id="KW-1185">Reference proteome</keyword>